<evidence type="ECO:0000313" key="5">
    <source>
        <dbReference type="Proteomes" id="UP000095284"/>
    </source>
</evidence>
<evidence type="ECO:0000313" key="3">
    <source>
        <dbReference type="EMBL" id="CAD5233948.1"/>
    </source>
</evidence>
<feature type="signal peptide" evidence="2">
    <location>
        <begin position="1"/>
        <end position="18"/>
    </location>
</feature>
<evidence type="ECO:0000313" key="4">
    <source>
        <dbReference type="EMBL" id="CAG9129413.1"/>
    </source>
</evidence>
<dbReference type="OrthoDB" id="10410797at2759"/>
<gene>
    <name evidence="3" type="ORF">BXYJ_LOCUS14039</name>
</gene>
<organism evidence="5 7">
    <name type="scientific">Bursaphelenchus xylophilus</name>
    <name type="common">Pinewood nematode worm</name>
    <name type="synonym">Aphelenchoides xylophilus</name>
    <dbReference type="NCBI Taxonomy" id="6326"/>
    <lineage>
        <taxon>Eukaryota</taxon>
        <taxon>Metazoa</taxon>
        <taxon>Ecdysozoa</taxon>
        <taxon>Nematoda</taxon>
        <taxon>Chromadorea</taxon>
        <taxon>Rhabditida</taxon>
        <taxon>Tylenchina</taxon>
        <taxon>Tylenchomorpha</taxon>
        <taxon>Aphelenchoidea</taxon>
        <taxon>Aphelenchoididae</taxon>
        <taxon>Bursaphelenchus</taxon>
    </lineage>
</organism>
<dbReference type="EMBL" id="CAJFCV020000006">
    <property type="protein sequence ID" value="CAG9129413.1"/>
    <property type="molecule type" value="Genomic_DNA"/>
</dbReference>
<proteinExistence type="predicted"/>
<feature type="compositionally biased region" description="Low complexity" evidence="1">
    <location>
        <begin position="145"/>
        <end position="155"/>
    </location>
</feature>
<feature type="chain" id="PRO_5035360034" evidence="2">
    <location>
        <begin position="19"/>
        <end position="197"/>
    </location>
</feature>
<protein>
    <submittedName>
        <fullName evidence="3">(pine wood nematode) hypothetical protein</fullName>
    </submittedName>
</protein>
<dbReference type="WBParaSite" id="BXY_1381900.1">
    <property type="protein sequence ID" value="BXY_1381900.1"/>
    <property type="gene ID" value="BXY_1381900"/>
</dbReference>
<feature type="region of interest" description="Disordered" evidence="1">
    <location>
        <begin position="130"/>
        <end position="176"/>
    </location>
</feature>
<name>A0A1I7SL87_BURXY</name>
<evidence type="ECO:0000313" key="6">
    <source>
        <dbReference type="Proteomes" id="UP000659654"/>
    </source>
</evidence>
<dbReference type="Proteomes" id="UP000659654">
    <property type="component" value="Unassembled WGS sequence"/>
</dbReference>
<keyword evidence="2" id="KW-0732">Signal</keyword>
<evidence type="ECO:0000256" key="2">
    <source>
        <dbReference type="SAM" id="SignalP"/>
    </source>
</evidence>
<dbReference type="Proteomes" id="UP000582659">
    <property type="component" value="Unassembled WGS sequence"/>
</dbReference>
<dbReference type="AlphaFoldDB" id="A0A1I7SL87"/>
<reference evidence="4" key="2">
    <citation type="submission" date="2020-08" db="EMBL/GenBank/DDBJ databases">
        <authorList>
            <person name="Kikuchi T."/>
        </authorList>
    </citation>
    <scope>NUCLEOTIDE SEQUENCE</scope>
    <source>
        <strain evidence="3">Ka4C1</strain>
    </source>
</reference>
<reference evidence="7" key="1">
    <citation type="submission" date="2016-11" db="UniProtKB">
        <authorList>
            <consortium name="WormBaseParasite"/>
        </authorList>
    </citation>
    <scope>IDENTIFICATION</scope>
</reference>
<accession>A0A1I7SL87</accession>
<feature type="compositionally biased region" description="Acidic residues" evidence="1">
    <location>
        <begin position="156"/>
        <end position="168"/>
    </location>
</feature>
<evidence type="ECO:0000313" key="7">
    <source>
        <dbReference type="WBParaSite" id="BXY_1381900.1"/>
    </source>
</evidence>
<dbReference type="EMBL" id="CAJFDI010000006">
    <property type="protein sequence ID" value="CAD5233948.1"/>
    <property type="molecule type" value="Genomic_DNA"/>
</dbReference>
<sequence>MAHLFIALILLKVGSTEAQLSCVYCHKGDELDVASLYRFMSFDSYFYKENSHDDCGKENATSLKYISCAGQCAYGTMMNFETNVTSIATGCYDESAPPSPIIIEAKGVSKELNIYPCSMDECNAALESAQENRTRTMTPPPTTIPPTTTRLFDTTEVTDEDSSSEEETTTTAEPSASPDGFTFWNFILPLVTLSFLY</sequence>
<keyword evidence="6" id="KW-1185">Reference proteome</keyword>
<evidence type="ECO:0000256" key="1">
    <source>
        <dbReference type="SAM" id="MobiDB-lite"/>
    </source>
</evidence>
<dbReference type="Proteomes" id="UP000095284">
    <property type="component" value="Unplaced"/>
</dbReference>